<sequence length="52" mass="6221">MKTFFEHTDHLCKFTEQQFEELKERLMTYKFEPVKTKPGIIELEKPDSTISA</sequence>
<dbReference type="EMBL" id="JASVDY010000002">
    <property type="protein sequence ID" value="MDV2468972.1"/>
    <property type="molecule type" value="Genomic_DNA"/>
</dbReference>
<accession>A0ABU3WGJ2</accession>
<name>A0ABU3WGJ2_9GAMM</name>
<organism evidence="1 2">
    <name type="scientific">Acinetobacter chinensis</name>
    <dbReference type="NCBI Taxonomy" id="2004650"/>
    <lineage>
        <taxon>Bacteria</taxon>
        <taxon>Pseudomonadati</taxon>
        <taxon>Pseudomonadota</taxon>
        <taxon>Gammaproteobacteria</taxon>
        <taxon>Moraxellales</taxon>
        <taxon>Moraxellaceae</taxon>
        <taxon>Acinetobacter</taxon>
    </lineage>
</organism>
<protein>
    <submittedName>
        <fullName evidence="1">Uncharacterized protein</fullName>
    </submittedName>
</protein>
<evidence type="ECO:0000313" key="2">
    <source>
        <dbReference type="Proteomes" id="UP001278188"/>
    </source>
</evidence>
<proteinExistence type="predicted"/>
<keyword evidence="2" id="KW-1185">Reference proteome</keyword>
<dbReference type="RefSeq" id="WP_317083419.1">
    <property type="nucleotide sequence ID" value="NZ_JASVDY010000002.1"/>
</dbReference>
<reference evidence="1 2" key="1">
    <citation type="submission" date="2023-06" db="EMBL/GenBank/DDBJ databases">
        <title>Genomic Analysis of Acinetobacter Strains Recovered from South Australian Aquatic Samples provides Insights into the Circulation of Antibiotic Resistance determinants in the Environment.</title>
        <authorList>
            <person name="Tobin L."/>
            <person name="Jarocki V.M."/>
            <person name="Kenyon J."/>
            <person name="Drigo B."/>
            <person name="Donner E."/>
            <person name="Djordjevic S.P."/>
            <person name="Hamidian M."/>
        </authorList>
    </citation>
    <scope>NUCLEOTIDE SEQUENCE [LARGE SCALE GENOMIC DNA]</scope>
    <source>
        <strain evidence="1 2">SAAc652</strain>
    </source>
</reference>
<dbReference type="Proteomes" id="UP001278188">
    <property type="component" value="Unassembled WGS sequence"/>
</dbReference>
<evidence type="ECO:0000313" key="1">
    <source>
        <dbReference type="EMBL" id="MDV2468972.1"/>
    </source>
</evidence>
<comment type="caution">
    <text evidence="1">The sequence shown here is derived from an EMBL/GenBank/DDBJ whole genome shotgun (WGS) entry which is preliminary data.</text>
</comment>
<gene>
    <name evidence="1" type="ORF">QR674_08240</name>
</gene>